<feature type="transmembrane region" description="Helical" evidence="1">
    <location>
        <begin position="52"/>
        <end position="73"/>
    </location>
</feature>
<dbReference type="Proteomes" id="UP000798046">
    <property type="component" value="Unassembled WGS sequence"/>
</dbReference>
<evidence type="ECO:0000313" key="2">
    <source>
        <dbReference type="EMBL" id="KAB0670508.1"/>
    </source>
</evidence>
<feature type="transmembrane region" description="Helical" evidence="1">
    <location>
        <begin position="119"/>
        <end position="138"/>
    </location>
</feature>
<keyword evidence="1" id="KW-0812">Transmembrane</keyword>
<evidence type="ECO:0008006" key="4">
    <source>
        <dbReference type="Google" id="ProtNLM"/>
    </source>
</evidence>
<proteinExistence type="predicted"/>
<sequence>MKKILFFLARLIIFSLLLVPLLPRFDLACRFVLVLITSRIMPTTEAMRAIPYVSSVKLYPFFALVLATPGLAIGKRLIGIAGAILLYLFMDFCMILLWRGVPFIQIPNPTLPHIIATNLWDMLGHWLLPFLLWFMIAYRQIGVFHSGEGAGHGA</sequence>
<gene>
    <name evidence="2" type="ORF">F6V30_10225</name>
</gene>
<dbReference type="EMBL" id="VZRA01000002">
    <property type="protein sequence ID" value="KAB0670508.1"/>
    <property type="molecule type" value="Genomic_DNA"/>
</dbReference>
<evidence type="ECO:0000313" key="3">
    <source>
        <dbReference type="Proteomes" id="UP000798046"/>
    </source>
</evidence>
<name>A0ABQ6TPF4_9BACT</name>
<keyword evidence="1" id="KW-0472">Membrane</keyword>
<dbReference type="RefSeq" id="WP_151156869.1">
    <property type="nucleotide sequence ID" value="NZ_VZRA01000002.1"/>
</dbReference>
<reference evidence="2 3" key="1">
    <citation type="journal article" date="2020" name="Microorganisms">
        <title>Description of Three Novel Members in the Family Geobacteraceae, Oryzomonas japonicum gen. nov., sp. nov., Oryzomonas sagensis sp. nov., and Oryzomonas ruber sp. nov.</title>
        <authorList>
            <person name="Xu Z."/>
            <person name="Masuda Y."/>
            <person name="Hayakawa C."/>
            <person name="Ushijima N."/>
            <person name="Kawano K."/>
            <person name="Shiratori Y."/>
            <person name="Senoo K."/>
            <person name="Itoh H."/>
        </authorList>
    </citation>
    <scope>NUCLEOTIDE SEQUENCE [LARGE SCALE GENOMIC DNA]</scope>
    <source>
        <strain evidence="2 3">Red100</strain>
    </source>
</reference>
<accession>A0ABQ6TPF4</accession>
<protein>
    <recommendedName>
        <fullName evidence="4">Membrane protein YkgB</fullName>
    </recommendedName>
</protein>
<keyword evidence="3" id="KW-1185">Reference proteome</keyword>
<feature type="transmembrane region" description="Helical" evidence="1">
    <location>
        <begin position="80"/>
        <end position="99"/>
    </location>
</feature>
<keyword evidence="1" id="KW-1133">Transmembrane helix</keyword>
<organism evidence="2 3">
    <name type="scientific">Oryzomonas sagensis</name>
    <dbReference type="NCBI Taxonomy" id="2603857"/>
    <lineage>
        <taxon>Bacteria</taxon>
        <taxon>Pseudomonadati</taxon>
        <taxon>Thermodesulfobacteriota</taxon>
        <taxon>Desulfuromonadia</taxon>
        <taxon>Geobacterales</taxon>
        <taxon>Geobacteraceae</taxon>
        <taxon>Oryzomonas</taxon>
    </lineage>
</organism>
<evidence type="ECO:0000256" key="1">
    <source>
        <dbReference type="SAM" id="Phobius"/>
    </source>
</evidence>
<comment type="caution">
    <text evidence="2">The sequence shown here is derived from an EMBL/GenBank/DDBJ whole genome shotgun (WGS) entry which is preliminary data.</text>
</comment>